<dbReference type="EMBL" id="CM043026">
    <property type="protein sequence ID" value="KAI4590136.1"/>
    <property type="molecule type" value="Genomic_DNA"/>
</dbReference>
<protein>
    <submittedName>
        <fullName evidence="1">Uncharacterized protein</fullName>
    </submittedName>
</protein>
<evidence type="ECO:0000313" key="2">
    <source>
        <dbReference type="Proteomes" id="UP001057279"/>
    </source>
</evidence>
<keyword evidence="2" id="KW-1185">Reference proteome</keyword>
<name>A0ACB9VKZ9_9CETA</name>
<gene>
    <name evidence="1" type="ORF">MJG53_001185</name>
</gene>
<dbReference type="Proteomes" id="UP001057279">
    <property type="component" value="Linkage Group LG01"/>
</dbReference>
<reference evidence="1" key="1">
    <citation type="submission" date="2022-03" db="EMBL/GenBank/DDBJ databases">
        <title>Genomic analyses of argali, domestic sheep and their hybrids provide insights into chromosomal evolution, heterosis and genetic basis of agronomic traits.</title>
        <authorList>
            <person name="Li M."/>
        </authorList>
    </citation>
    <scope>NUCLEOTIDE SEQUENCE</scope>
    <source>
        <strain evidence="1">F1 hybrid</strain>
    </source>
</reference>
<comment type="caution">
    <text evidence="1">The sequence shown here is derived from an EMBL/GenBank/DDBJ whole genome shotgun (WGS) entry which is preliminary data.</text>
</comment>
<evidence type="ECO:0000313" key="1">
    <source>
        <dbReference type="EMBL" id="KAI4590136.1"/>
    </source>
</evidence>
<proteinExistence type="predicted"/>
<sequence length="80" mass="8664">MAAVVDKIRENRGLDTLKVTVGVDGTLYKLHPHFAKVMHETVRDLAPKCDVSFLESEDGSGKGAALITAVACRIREAGQR</sequence>
<organism evidence="1 2">
    <name type="scientific">Ovis ammon polii x Ovis aries</name>
    <dbReference type="NCBI Taxonomy" id="2918886"/>
    <lineage>
        <taxon>Eukaryota</taxon>
        <taxon>Metazoa</taxon>
        <taxon>Chordata</taxon>
        <taxon>Craniata</taxon>
        <taxon>Vertebrata</taxon>
        <taxon>Euteleostomi</taxon>
        <taxon>Mammalia</taxon>
        <taxon>Eutheria</taxon>
        <taxon>Laurasiatheria</taxon>
        <taxon>Artiodactyla</taxon>
        <taxon>Ruminantia</taxon>
        <taxon>Pecora</taxon>
        <taxon>Bovidae</taxon>
        <taxon>Caprinae</taxon>
        <taxon>Ovis</taxon>
    </lineage>
</organism>
<accession>A0ACB9VKZ9</accession>